<dbReference type="EMBL" id="JAWDJW010011030">
    <property type="protein sequence ID" value="KAK3045096.1"/>
    <property type="molecule type" value="Genomic_DNA"/>
</dbReference>
<feature type="non-terminal residue" evidence="1">
    <location>
        <position position="70"/>
    </location>
</feature>
<evidence type="ECO:0000313" key="1">
    <source>
        <dbReference type="EMBL" id="KAK3045096.1"/>
    </source>
</evidence>
<proteinExistence type="predicted"/>
<keyword evidence="2" id="KW-1185">Reference proteome</keyword>
<protein>
    <submittedName>
        <fullName evidence="1">Uncharacterized protein</fullName>
    </submittedName>
</protein>
<reference evidence="1" key="1">
    <citation type="submission" date="2024-09" db="EMBL/GenBank/DDBJ databases">
        <title>Black Yeasts Isolated from many extreme environments.</title>
        <authorList>
            <person name="Coleine C."/>
            <person name="Stajich J.E."/>
            <person name="Selbmann L."/>
        </authorList>
    </citation>
    <scope>NUCLEOTIDE SEQUENCE</scope>
    <source>
        <strain evidence="1">CCFEE 5737</strain>
    </source>
</reference>
<comment type="caution">
    <text evidence="1">The sequence shown here is derived from an EMBL/GenBank/DDBJ whole genome shotgun (WGS) entry which is preliminary data.</text>
</comment>
<name>A0ACC3CVN7_9PEZI</name>
<dbReference type="Proteomes" id="UP001186974">
    <property type="component" value="Unassembled WGS sequence"/>
</dbReference>
<evidence type="ECO:0000313" key="2">
    <source>
        <dbReference type="Proteomes" id="UP001186974"/>
    </source>
</evidence>
<sequence length="70" mass="7556">MDHFAEEESSTSENTFSLALTRLVGKNATKSILLNPGGPGGSGGEFVYRRGEQLNKIAGEGYHLLSFDPR</sequence>
<accession>A0ACC3CVN7</accession>
<organism evidence="1 2">
    <name type="scientific">Coniosporium uncinatum</name>
    <dbReference type="NCBI Taxonomy" id="93489"/>
    <lineage>
        <taxon>Eukaryota</taxon>
        <taxon>Fungi</taxon>
        <taxon>Dikarya</taxon>
        <taxon>Ascomycota</taxon>
        <taxon>Pezizomycotina</taxon>
        <taxon>Dothideomycetes</taxon>
        <taxon>Dothideomycetes incertae sedis</taxon>
        <taxon>Coniosporium</taxon>
    </lineage>
</organism>
<gene>
    <name evidence="1" type="ORF">LTS18_014579</name>
</gene>